<keyword evidence="2 6" id="KW-0378">Hydrolase</keyword>
<keyword evidence="3" id="KW-0408">Iron</keyword>
<evidence type="ECO:0000256" key="1">
    <source>
        <dbReference type="ARBA" id="ARBA00022723"/>
    </source>
</evidence>
<dbReference type="InterPro" id="IPR026575">
    <property type="entry name" value="GpdQ/CpdA-like"/>
</dbReference>
<sequence length="271" mass="30308">MLIAQLTDLHIREGGKPAYRKVDTLACLREAVNHINALQPRPDLVVVTGDLGDYGTPEEYAVILPELQRLQPAIQVIPGNHDHRGCLREALAELTTFDHPHYCNFIRECGGYVLVGLDTSVIGQPYGLLSDETLIWLDQVLQTHADRPVLLFMHHPPMAVGLNHMDVQKLQNDDQLYDVLTWYSHVKGIVTGHLHRPVFALWHDLPVWVGPAHNHAVTLDLDPQAPSSFSLESRAIQLFALKPEGIVSHLSYLGAGEGPFPFFDENHQLIC</sequence>
<name>A0A1M7Z200_9VIBR</name>
<dbReference type="Proteomes" id="UP000184600">
    <property type="component" value="Unassembled WGS sequence"/>
</dbReference>
<gene>
    <name evidence="6" type="primary">cpdA_2</name>
    <name evidence="6" type="ORF">VQ7734_04468</name>
</gene>
<dbReference type="PANTHER" id="PTHR42988">
    <property type="entry name" value="PHOSPHOHYDROLASE"/>
    <property type="match status" value="1"/>
</dbReference>
<evidence type="ECO:0000313" key="7">
    <source>
        <dbReference type="Proteomes" id="UP000184600"/>
    </source>
</evidence>
<comment type="similarity">
    <text evidence="4">Belongs to the cyclic nucleotide phosphodiesterase class-III family.</text>
</comment>
<dbReference type="Pfam" id="PF00149">
    <property type="entry name" value="Metallophos"/>
    <property type="match status" value="1"/>
</dbReference>
<organism evidence="6 7">
    <name type="scientific">Vibrio quintilis</name>
    <dbReference type="NCBI Taxonomy" id="1117707"/>
    <lineage>
        <taxon>Bacteria</taxon>
        <taxon>Pseudomonadati</taxon>
        <taxon>Pseudomonadota</taxon>
        <taxon>Gammaproteobacteria</taxon>
        <taxon>Vibrionales</taxon>
        <taxon>Vibrionaceae</taxon>
        <taxon>Vibrio</taxon>
    </lineage>
</organism>
<dbReference type="PANTHER" id="PTHR42988:SF2">
    <property type="entry name" value="CYCLIC NUCLEOTIDE PHOSPHODIESTERASE CBUA0032-RELATED"/>
    <property type="match status" value="1"/>
</dbReference>
<evidence type="ECO:0000256" key="4">
    <source>
        <dbReference type="ARBA" id="ARBA00025742"/>
    </source>
</evidence>
<dbReference type="InterPro" id="IPR042281">
    <property type="entry name" value="GpdQ_beta-strand"/>
</dbReference>
<dbReference type="EMBL" id="FRFG01000075">
    <property type="protein sequence ID" value="SHO58696.1"/>
    <property type="molecule type" value="Genomic_DNA"/>
</dbReference>
<dbReference type="EC" id="3.1.4.17" evidence="6"/>
<dbReference type="InterPro" id="IPR042283">
    <property type="entry name" value="GpdQ_catalytic"/>
</dbReference>
<dbReference type="OrthoDB" id="9784378at2"/>
<dbReference type="GO" id="GO:0004114">
    <property type="term" value="F:3',5'-cyclic-nucleotide phosphodiesterase activity"/>
    <property type="evidence" value="ECO:0007669"/>
    <property type="project" value="UniProtKB-EC"/>
</dbReference>
<dbReference type="Gene3D" id="3.60.21.40">
    <property type="entry name" value="GpdQ, catalytic alpha/beta sandwich domain"/>
    <property type="match status" value="1"/>
</dbReference>
<evidence type="ECO:0000313" key="6">
    <source>
        <dbReference type="EMBL" id="SHO58696.1"/>
    </source>
</evidence>
<dbReference type="AlphaFoldDB" id="A0A1M7Z200"/>
<keyword evidence="1" id="KW-0479">Metal-binding</keyword>
<dbReference type="InterPro" id="IPR050884">
    <property type="entry name" value="CNP_phosphodiesterase-III"/>
</dbReference>
<dbReference type="STRING" id="1117707.VQ7734_04468"/>
<dbReference type="CDD" id="cd07402">
    <property type="entry name" value="MPP_GpdQ"/>
    <property type="match status" value="1"/>
</dbReference>
<evidence type="ECO:0000259" key="5">
    <source>
        <dbReference type="Pfam" id="PF00149"/>
    </source>
</evidence>
<dbReference type="RefSeq" id="WP_073586143.1">
    <property type="nucleotide sequence ID" value="NZ_AP024897.1"/>
</dbReference>
<dbReference type="InterPro" id="IPR029052">
    <property type="entry name" value="Metallo-depent_PP-like"/>
</dbReference>
<keyword evidence="7" id="KW-1185">Reference proteome</keyword>
<feature type="domain" description="Calcineurin-like phosphoesterase" evidence="5">
    <location>
        <begin position="1"/>
        <end position="197"/>
    </location>
</feature>
<protein>
    <submittedName>
        <fullName evidence="6">3',5'-cyclic adenosine monophosphate phosphodiesterase CpdA</fullName>
        <ecNumber evidence="6">3.1.4.17</ecNumber>
    </submittedName>
</protein>
<dbReference type="Gene3D" id="3.30.750.180">
    <property type="entry name" value="GpdQ, beta-strand dimerisation domain"/>
    <property type="match status" value="1"/>
</dbReference>
<evidence type="ECO:0000256" key="2">
    <source>
        <dbReference type="ARBA" id="ARBA00022801"/>
    </source>
</evidence>
<evidence type="ECO:0000256" key="3">
    <source>
        <dbReference type="ARBA" id="ARBA00023004"/>
    </source>
</evidence>
<dbReference type="InterPro" id="IPR004843">
    <property type="entry name" value="Calcineurin-like_PHP"/>
</dbReference>
<reference evidence="7" key="1">
    <citation type="submission" date="2016-12" db="EMBL/GenBank/DDBJ databases">
        <authorList>
            <person name="Rodrigo-Torres L."/>
            <person name="Arahal R.D."/>
            <person name="Lucena T."/>
        </authorList>
    </citation>
    <scope>NUCLEOTIDE SEQUENCE [LARGE SCALE GENOMIC DNA]</scope>
</reference>
<dbReference type="GO" id="GO:0046872">
    <property type="term" value="F:metal ion binding"/>
    <property type="evidence" value="ECO:0007669"/>
    <property type="project" value="UniProtKB-KW"/>
</dbReference>
<dbReference type="SUPFAM" id="SSF56300">
    <property type="entry name" value="Metallo-dependent phosphatases"/>
    <property type="match status" value="1"/>
</dbReference>
<accession>A0A1M7Z200</accession>
<proteinExistence type="inferred from homology"/>